<dbReference type="EMBL" id="CP021109">
    <property type="protein sequence ID" value="ARP87500.1"/>
    <property type="molecule type" value="Genomic_DNA"/>
</dbReference>
<dbReference type="AlphaFoldDB" id="A0A1W6Z2D8"/>
<dbReference type="PROSITE" id="PS51257">
    <property type="entry name" value="PROKAR_LIPOPROTEIN"/>
    <property type="match status" value="1"/>
</dbReference>
<organism evidence="2 3">
    <name type="scientific">Bordetella genomosp. 9</name>
    <dbReference type="NCBI Taxonomy" id="1416803"/>
    <lineage>
        <taxon>Bacteria</taxon>
        <taxon>Pseudomonadati</taxon>
        <taxon>Pseudomonadota</taxon>
        <taxon>Betaproteobacteria</taxon>
        <taxon>Burkholderiales</taxon>
        <taxon>Alcaligenaceae</taxon>
        <taxon>Bordetella</taxon>
    </lineage>
</organism>
<feature type="transmembrane region" description="Helical" evidence="1">
    <location>
        <begin position="252"/>
        <end position="273"/>
    </location>
</feature>
<evidence type="ECO:0000256" key="1">
    <source>
        <dbReference type="SAM" id="Phobius"/>
    </source>
</evidence>
<feature type="transmembrane region" description="Helical" evidence="1">
    <location>
        <begin position="173"/>
        <end position="192"/>
    </location>
</feature>
<gene>
    <name evidence="2" type="ORF">CAL13_15770</name>
</gene>
<feature type="transmembrane region" description="Helical" evidence="1">
    <location>
        <begin position="285"/>
        <end position="303"/>
    </location>
</feature>
<keyword evidence="1" id="KW-0812">Transmembrane</keyword>
<accession>A0A1W6Z2D8</accession>
<evidence type="ECO:0000313" key="2">
    <source>
        <dbReference type="EMBL" id="ARP87500.1"/>
    </source>
</evidence>
<feature type="transmembrane region" description="Helical" evidence="1">
    <location>
        <begin position="32"/>
        <end position="54"/>
    </location>
</feature>
<dbReference type="PANTHER" id="PTHR43044:SF1">
    <property type="entry name" value="QUINOL:CYTOCHROME C OXIDOREDUCTASE QUINONE-BINDING SUBUNIT 2"/>
    <property type="match status" value="1"/>
</dbReference>
<evidence type="ECO:0000313" key="3">
    <source>
        <dbReference type="Proteomes" id="UP000194139"/>
    </source>
</evidence>
<name>A0A1W6Z2D8_9BORD</name>
<feature type="transmembrane region" description="Helical" evidence="1">
    <location>
        <begin position="315"/>
        <end position="332"/>
    </location>
</feature>
<keyword evidence="3" id="KW-1185">Reference proteome</keyword>
<feature type="transmembrane region" description="Helical" evidence="1">
    <location>
        <begin position="213"/>
        <end position="232"/>
    </location>
</feature>
<keyword evidence="1" id="KW-0472">Membrane</keyword>
<protein>
    <submittedName>
        <fullName evidence="2">Uncharacterized protein</fullName>
    </submittedName>
</protein>
<dbReference type="RefSeq" id="WP_086072901.1">
    <property type="nucleotide sequence ID" value="NZ_CP021109.1"/>
</dbReference>
<feature type="transmembrane region" description="Helical" evidence="1">
    <location>
        <begin position="115"/>
        <end position="135"/>
    </location>
</feature>
<feature type="transmembrane region" description="Helical" evidence="1">
    <location>
        <begin position="75"/>
        <end position="95"/>
    </location>
</feature>
<dbReference type="Proteomes" id="UP000194139">
    <property type="component" value="Chromosome"/>
</dbReference>
<proteinExistence type="predicted"/>
<keyword evidence="1" id="KW-1133">Transmembrane helix</keyword>
<feature type="transmembrane region" description="Helical" evidence="1">
    <location>
        <begin position="147"/>
        <end position="167"/>
    </location>
</feature>
<reference evidence="2 3" key="1">
    <citation type="submission" date="2017-05" db="EMBL/GenBank/DDBJ databases">
        <title>Complete and WGS of Bordetella genogroups.</title>
        <authorList>
            <person name="Spilker T."/>
            <person name="LiPuma J."/>
        </authorList>
    </citation>
    <scope>NUCLEOTIDE SEQUENCE [LARGE SCALE GENOMIC DNA]</scope>
    <source>
        <strain evidence="2 3">AU17164</strain>
    </source>
</reference>
<dbReference type="PANTHER" id="PTHR43044">
    <property type="match status" value="1"/>
</dbReference>
<sequence length="354" mass="38491">MAHDARLFLSAGIALLLGCALAAIWLPGAFMAAWLGAWWFWAELALGAQIVLWMQRLTGGAWMAPIAAALERQRAFMPLLALLALPLLAWPGALYPWAREGWIDTARETGFRHVWLSHGALAAVMIVCVVLWTLAMRWRGPTTAARAAAGLLLFGYSVSLAAMQTLASLTPRWYSSAFGLVVLVAMCKAAMARAVAAGAHAADAGQRIDLGNLLLMYVMTWAYLSFTQFQIIWAENLPAEISWYVPRLQTGWVWLAVALVLLGFALPLLLLLFRRFKRDARCLQALSLSLVGVAWLEVMWWIYPSLTPAQTHGIWLLPLATAGMGCVSRAAAMQGAARGARAAAGTAPKGERHA</sequence>